<name>A0AAD7ETI7_9AGAR</name>
<evidence type="ECO:0000313" key="2">
    <source>
        <dbReference type="Proteomes" id="UP001218218"/>
    </source>
</evidence>
<dbReference type="Proteomes" id="UP001218218">
    <property type="component" value="Unassembled WGS sequence"/>
</dbReference>
<evidence type="ECO:0000313" key="1">
    <source>
        <dbReference type="EMBL" id="KAJ7348987.1"/>
    </source>
</evidence>
<protein>
    <submittedName>
        <fullName evidence="1">Ubiquitin family protein</fullName>
    </submittedName>
</protein>
<gene>
    <name evidence="1" type="ORF">DFH08DRAFT_913971</name>
</gene>
<organism evidence="1 2">
    <name type="scientific">Mycena albidolilacea</name>
    <dbReference type="NCBI Taxonomy" id="1033008"/>
    <lineage>
        <taxon>Eukaryota</taxon>
        <taxon>Fungi</taxon>
        <taxon>Dikarya</taxon>
        <taxon>Basidiomycota</taxon>
        <taxon>Agaricomycotina</taxon>
        <taxon>Agaricomycetes</taxon>
        <taxon>Agaricomycetidae</taxon>
        <taxon>Agaricales</taxon>
        <taxon>Marasmiineae</taxon>
        <taxon>Mycenaceae</taxon>
        <taxon>Mycena</taxon>
    </lineage>
</organism>
<proteinExistence type="predicted"/>
<reference evidence="1" key="1">
    <citation type="submission" date="2023-03" db="EMBL/GenBank/DDBJ databases">
        <title>Massive genome expansion in bonnet fungi (Mycena s.s.) driven by repeated elements and novel gene families across ecological guilds.</title>
        <authorList>
            <consortium name="Lawrence Berkeley National Laboratory"/>
            <person name="Harder C.B."/>
            <person name="Miyauchi S."/>
            <person name="Viragh M."/>
            <person name="Kuo A."/>
            <person name="Thoen E."/>
            <person name="Andreopoulos B."/>
            <person name="Lu D."/>
            <person name="Skrede I."/>
            <person name="Drula E."/>
            <person name="Henrissat B."/>
            <person name="Morin E."/>
            <person name="Kohler A."/>
            <person name="Barry K."/>
            <person name="LaButti K."/>
            <person name="Morin E."/>
            <person name="Salamov A."/>
            <person name="Lipzen A."/>
            <person name="Mereny Z."/>
            <person name="Hegedus B."/>
            <person name="Baldrian P."/>
            <person name="Stursova M."/>
            <person name="Weitz H."/>
            <person name="Taylor A."/>
            <person name="Grigoriev I.V."/>
            <person name="Nagy L.G."/>
            <person name="Martin F."/>
            <person name="Kauserud H."/>
        </authorList>
    </citation>
    <scope>NUCLEOTIDE SEQUENCE</scope>
    <source>
        <strain evidence="1">CBHHK002</strain>
    </source>
</reference>
<dbReference type="AlphaFoldDB" id="A0AAD7ETI7"/>
<keyword evidence="2" id="KW-1185">Reference proteome</keyword>
<comment type="caution">
    <text evidence="1">The sequence shown here is derived from an EMBL/GenBank/DDBJ whole genome shotgun (WGS) entry which is preliminary data.</text>
</comment>
<accession>A0AAD7ETI7</accession>
<sequence>MRYRLQYGRFNLLAYRSADSCPESFIYPTSYFYYLNEPAETDENTKQCRRIPTAPLQSPRRPQRRRGKKPLIYLFSPHIIEATVKLSLVHTWTFSSVYPIFPVKMLPSGRQVVQILVELGTGLEVSSLFWEANVVPEREVQHSQPDQPESSIPADDSQWFNPASCSLSDENAVLLSTSNAASYLNSVLELLGLHTEARTSFVTFWLPSFFLHKHIALRFLPQSMHSHAAPLSMDPQPDVVTRIFMLFTGVADEDHVVSIEEDQILDERLFRVLEWGGMEI</sequence>
<dbReference type="EMBL" id="JARIHO010000016">
    <property type="protein sequence ID" value="KAJ7348987.1"/>
    <property type="molecule type" value="Genomic_DNA"/>
</dbReference>